<feature type="transmembrane region" description="Helical" evidence="1">
    <location>
        <begin position="20"/>
        <end position="42"/>
    </location>
</feature>
<dbReference type="AlphaFoldDB" id="A0A137NU33"/>
<accession>A0A137NU33</accession>
<feature type="transmembrane region" description="Helical" evidence="1">
    <location>
        <begin position="54"/>
        <end position="74"/>
    </location>
</feature>
<protein>
    <recommendedName>
        <fullName evidence="4">G-protein coupled receptors family 1 profile domain-containing protein</fullName>
    </recommendedName>
</protein>
<evidence type="ECO:0008006" key="4">
    <source>
        <dbReference type="Google" id="ProtNLM"/>
    </source>
</evidence>
<dbReference type="Proteomes" id="UP000070444">
    <property type="component" value="Unassembled WGS sequence"/>
</dbReference>
<evidence type="ECO:0000313" key="3">
    <source>
        <dbReference type="Proteomes" id="UP000070444"/>
    </source>
</evidence>
<sequence length="103" mass="10868">MSAIATAASQASDSFRQGVGAEFIICGVIGLLVNCILLSVLVKKLNTGINAHTDIKICTFVVVTDIFVSVGLIIRGVVAVQPTIIFEKVRSGVDLITFTMLNS</sequence>
<keyword evidence="3" id="KW-1185">Reference proteome</keyword>
<dbReference type="EMBL" id="KQ964754">
    <property type="protein sequence ID" value="KXN66208.1"/>
    <property type="molecule type" value="Genomic_DNA"/>
</dbReference>
<dbReference type="OrthoDB" id="5950040at2759"/>
<keyword evidence="1" id="KW-1133">Transmembrane helix</keyword>
<keyword evidence="1" id="KW-0812">Transmembrane</keyword>
<proteinExistence type="predicted"/>
<organism evidence="2 3">
    <name type="scientific">Conidiobolus coronatus (strain ATCC 28846 / CBS 209.66 / NRRL 28638)</name>
    <name type="common">Delacroixia coronata</name>
    <dbReference type="NCBI Taxonomy" id="796925"/>
    <lineage>
        <taxon>Eukaryota</taxon>
        <taxon>Fungi</taxon>
        <taxon>Fungi incertae sedis</taxon>
        <taxon>Zoopagomycota</taxon>
        <taxon>Entomophthoromycotina</taxon>
        <taxon>Entomophthoromycetes</taxon>
        <taxon>Entomophthorales</taxon>
        <taxon>Ancylistaceae</taxon>
        <taxon>Conidiobolus</taxon>
    </lineage>
</organism>
<gene>
    <name evidence="2" type="ORF">CONCODRAFT_11997</name>
</gene>
<keyword evidence="1" id="KW-0472">Membrane</keyword>
<evidence type="ECO:0000313" key="2">
    <source>
        <dbReference type="EMBL" id="KXN66208.1"/>
    </source>
</evidence>
<reference evidence="2 3" key="1">
    <citation type="journal article" date="2015" name="Genome Biol. Evol.">
        <title>Phylogenomic analyses indicate that early fungi evolved digesting cell walls of algal ancestors of land plants.</title>
        <authorList>
            <person name="Chang Y."/>
            <person name="Wang S."/>
            <person name="Sekimoto S."/>
            <person name="Aerts A.L."/>
            <person name="Choi C."/>
            <person name="Clum A."/>
            <person name="LaButti K.M."/>
            <person name="Lindquist E.A."/>
            <person name="Yee Ngan C."/>
            <person name="Ohm R.A."/>
            <person name="Salamov A.A."/>
            <person name="Grigoriev I.V."/>
            <person name="Spatafora J.W."/>
            <person name="Berbee M.L."/>
        </authorList>
    </citation>
    <scope>NUCLEOTIDE SEQUENCE [LARGE SCALE GENOMIC DNA]</scope>
    <source>
        <strain evidence="2 3">NRRL 28638</strain>
    </source>
</reference>
<name>A0A137NU33_CONC2</name>
<evidence type="ECO:0000256" key="1">
    <source>
        <dbReference type="SAM" id="Phobius"/>
    </source>
</evidence>